<evidence type="ECO:0000313" key="1">
    <source>
        <dbReference type="EMBL" id="SEF67609.1"/>
    </source>
</evidence>
<evidence type="ECO:0000313" key="2">
    <source>
        <dbReference type="Proteomes" id="UP000236731"/>
    </source>
</evidence>
<dbReference type="OrthoDB" id="709705at2"/>
<dbReference type="RefSeq" id="WP_103905143.1">
    <property type="nucleotide sequence ID" value="NZ_CP049246.1"/>
</dbReference>
<organism evidence="1 2">
    <name type="scientific">Sphingobacterium lactis</name>
    <dbReference type="NCBI Taxonomy" id="797291"/>
    <lineage>
        <taxon>Bacteria</taxon>
        <taxon>Pseudomonadati</taxon>
        <taxon>Bacteroidota</taxon>
        <taxon>Sphingobacteriia</taxon>
        <taxon>Sphingobacteriales</taxon>
        <taxon>Sphingobacteriaceae</taxon>
        <taxon>Sphingobacterium</taxon>
    </lineage>
</organism>
<keyword evidence="2" id="KW-1185">Reference proteome</keyword>
<dbReference type="PROSITE" id="PS51257">
    <property type="entry name" value="PROKAR_LIPOPROTEIN"/>
    <property type="match status" value="1"/>
</dbReference>
<evidence type="ECO:0008006" key="3">
    <source>
        <dbReference type="Google" id="ProtNLM"/>
    </source>
</evidence>
<sequence>MNFKIIILCFLPCIISSCLSNRDSNQATERKAELKLQLPELSYPDSLALNQVLSQLDSDYSFSAVVDKSGINILYVRNLHDSVFFDFSTMYSEYLGFFLEETNNIKRKGFIRNKERLLFVFDEIGLFNEKNMKQTIDFGVQDSAYSIFYEPFLYRYYLEKKGRLKFIEESWF</sequence>
<gene>
    <name evidence="1" type="ORF">SAMN05421877_102113</name>
</gene>
<proteinExistence type="predicted"/>
<dbReference type="AlphaFoldDB" id="A0A1H5TXW5"/>
<dbReference type="EMBL" id="FNUT01000002">
    <property type="protein sequence ID" value="SEF67609.1"/>
    <property type="molecule type" value="Genomic_DNA"/>
</dbReference>
<reference evidence="2" key="1">
    <citation type="submission" date="2016-10" db="EMBL/GenBank/DDBJ databases">
        <authorList>
            <person name="Varghese N."/>
            <person name="Submissions S."/>
        </authorList>
    </citation>
    <scope>NUCLEOTIDE SEQUENCE [LARGE SCALE GENOMIC DNA]</scope>
    <source>
        <strain evidence="2">DSM 22361</strain>
    </source>
</reference>
<name>A0A1H5TXW5_9SPHI</name>
<dbReference type="Proteomes" id="UP000236731">
    <property type="component" value="Unassembled WGS sequence"/>
</dbReference>
<accession>A0A1H5TXW5</accession>
<protein>
    <recommendedName>
        <fullName evidence="3">Lipoprotein</fullName>
    </recommendedName>
</protein>